<protein>
    <submittedName>
        <fullName evidence="2">Putative lipocalin-7 5</fullName>
    </submittedName>
</protein>
<reference evidence="2" key="1">
    <citation type="journal article" date="2015" name="Sci. Rep.">
        <title>Tissue- and time-dependent transcription in Ixodes ricinus salivary glands and midguts when blood feeding on the vertebrate host.</title>
        <authorList>
            <person name="Kotsyfakis M."/>
            <person name="Schwarz A."/>
            <person name="Erhart J."/>
            <person name="Ribeiro J.M."/>
        </authorList>
    </citation>
    <scope>NUCLEOTIDE SEQUENCE</scope>
    <source>
        <tissue evidence="2">Salivary gland and midgut</tissue>
    </source>
</reference>
<dbReference type="AlphaFoldDB" id="V5GYS6"/>
<evidence type="ECO:0000313" key="2">
    <source>
        <dbReference type="EMBL" id="JAB69494.1"/>
    </source>
</evidence>
<dbReference type="EMBL" id="GANP01014974">
    <property type="protein sequence ID" value="JAB69494.1"/>
    <property type="molecule type" value="mRNA"/>
</dbReference>
<proteinExistence type="evidence at transcript level"/>
<accession>V5GYS6</accession>
<feature type="signal peptide" evidence="1">
    <location>
        <begin position="1"/>
        <end position="20"/>
    </location>
</feature>
<keyword evidence="1" id="KW-0732">Signal</keyword>
<feature type="chain" id="PRO_5004734703" evidence="1">
    <location>
        <begin position="21"/>
        <end position="93"/>
    </location>
</feature>
<sequence>METCIGVALAVLYVIASCNAGERCNCHPEGVLETISEVLVYQDAWPFLSSPDTLYLMRLPVYPPIGAIQCVISTLDEETPMDFSKRSSVDTVY</sequence>
<evidence type="ECO:0000256" key="1">
    <source>
        <dbReference type="SAM" id="SignalP"/>
    </source>
</evidence>
<name>V5GYS6_IXORI</name>
<organism evidence="2">
    <name type="scientific">Ixodes ricinus</name>
    <name type="common">Common tick</name>
    <name type="synonym">Acarus ricinus</name>
    <dbReference type="NCBI Taxonomy" id="34613"/>
    <lineage>
        <taxon>Eukaryota</taxon>
        <taxon>Metazoa</taxon>
        <taxon>Ecdysozoa</taxon>
        <taxon>Arthropoda</taxon>
        <taxon>Chelicerata</taxon>
        <taxon>Arachnida</taxon>
        <taxon>Acari</taxon>
        <taxon>Parasitiformes</taxon>
        <taxon>Ixodida</taxon>
        <taxon>Ixodoidea</taxon>
        <taxon>Ixodidae</taxon>
        <taxon>Ixodinae</taxon>
        <taxon>Ixodes</taxon>
    </lineage>
</organism>